<dbReference type="InterPro" id="IPR029021">
    <property type="entry name" value="Prot-tyrosine_phosphatase-like"/>
</dbReference>
<proteinExistence type="predicted"/>
<dbReference type="PANTHER" id="PTHR46957">
    <property type="entry name" value="CYTOKINE RECEPTOR"/>
    <property type="match status" value="1"/>
</dbReference>
<name>A0ABD3X959_SINWO</name>
<dbReference type="InterPro" id="IPR000387">
    <property type="entry name" value="Tyr_Pase_dom"/>
</dbReference>
<dbReference type="InterPro" id="IPR050713">
    <property type="entry name" value="RTP_Phos/Ushers"/>
</dbReference>
<feature type="non-terminal residue" evidence="11">
    <location>
        <position position="519"/>
    </location>
</feature>
<dbReference type="EC" id="3.1.3.48" evidence="1"/>
<dbReference type="AlphaFoldDB" id="A0ABD3X959"/>
<feature type="domain" description="Tyrosine specific protein phosphatases" evidence="10">
    <location>
        <begin position="425"/>
        <end position="497"/>
    </location>
</feature>
<evidence type="ECO:0000313" key="12">
    <source>
        <dbReference type="Proteomes" id="UP001634394"/>
    </source>
</evidence>
<evidence type="ECO:0000256" key="5">
    <source>
        <dbReference type="ARBA" id="ARBA00022989"/>
    </source>
</evidence>
<evidence type="ECO:0000256" key="4">
    <source>
        <dbReference type="ARBA" id="ARBA00022912"/>
    </source>
</evidence>
<dbReference type="PROSITE" id="PS50056">
    <property type="entry name" value="TYR_PHOSPHATASE_2"/>
    <property type="match status" value="1"/>
</dbReference>
<dbReference type="PRINTS" id="PR00700">
    <property type="entry name" value="PRTYPHPHTASE"/>
</dbReference>
<dbReference type="Proteomes" id="UP001634394">
    <property type="component" value="Unassembled WGS sequence"/>
</dbReference>
<organism evidence="11 12">
    <name type="scientific">Sinanodonta woodiana</name>
    <name type="common">Chinese pond mussel</name>
    <name type="synonym">Anodonta woodiana</name>
    <dbReference type="NCBI Taxonomy" id="1069815"/>
    <lineage>
        <taxon>Eukaryota</taxon>
        <taxon>Metazoa</taxon>
        <taxon>Spiralia</taxon>
        <taxon>Lophotrochozoa</taxon>
        <taxon>Mollusca</taxon>
        <taxon>Bivalvia</taxon>
        <taxon>Autobranchia</taxon>
        <taxon>Heteroconchia</taxon>
        <taxon>Palaeoheterodonta</taxon>
        <taxon>Unionida</taxon>
        <taxon>Unionoidea</taxon>
        <taxon>Unionidae</taxon>
        <taxon>Unioninae</taxon>
        <taxon>Sinanodonta</taxon>
    </lineage>
</organism>
<keyword evidence="3" id="KW-0378">Hydrolase</keyword>
<dbReference type="SUPFAM" id="SSF52799">
    <property type="entry name" value="(Phosphotyrosine protein) phosphatases II"/>
    <property type="match status" value="1"/>
</dbReference>
<evidence type="ECO:0000256" key="1">
    <source>
        <dbReference type="ARBA" id="ARBA00013064"/>
    </source>
</evidence>
<dbReference type="EMBL" id="JBJQND010000003">
    <property type="protein sequence ID" value="KAL3882799.1"/>
    <property type="molecule type" value="Genomic_DNA"/>
</dbReference>
<comment type="catalytic activity">
    <reaction evidence="7">
        <text>O-phospho-L-tyrosyl-[protein] + H2O = L-tyrosyl-[protein] + phosphate</text>
        <dbReference type="Rhea" id="RHEA:10684"/>
        <dbReference type="Rhea" id="RHEA-COMP:10136"/>
        <dbReference type="Rhea" id="RHEA-COMP:20101"/>
        <dbReference type="ChEBI" id="CHEBI:15377"/>
        <dbReference type="ChEBI" id="CHEBI:43474"/>
        <dbReference type="ChEBI" id="CHEBI:46858"/>
        <dbReference type="ChEBI" id="CHEBI:61978"/>
        <dbReference type="EC" id="3.1.3.48"/>
    </reaction>
</comment>
<dbReference type="PANTHER" id="PTHR46957:SF3">
    <property type="entry name" value="CYTOKINE RECEPTOR"/>
    <property type="match status" value="1"/>
</dbReference>
<keyword evidence="2 8" id="KW-0812">Transmembrane</keyword>
<comment type="caution">
    <text evidence="11">The sequence shown here is derived from an EMBL/GenBank/DDBJ whole genome shotgun (WGS) entry which is preliminary data.</text>
</comment>
<dbReference type="FunFam" id="3.90.190.10:FF:000102">
    <property type="entry name" value="Receptor-type tyrosine-protein phosphatase"/>
    <property type="match status" value="1"/>
</dbReference>
<evidence type="ECO:0000256" key="7">
    <source>
        <dbReference type="ARBA" id="ARBA00051722"/>
    </source>
</evidence>
<dbReference type="InterPro" id="IPR000242">
    <property type="entry name" value="PTP_cat"/>
</dbReference>
<evidence type="ECO:0000256" key="2">
    <source>
        <dbReference type="ARBA" id="ARBA00022692"/>
    </source>
</evidence>
<dbReference type="Pfam" id="PF00102">
    <property type="entry name" value="Y_phosphatase"/>
    <property type="match status" value="1"/>
</dbReference>
<dbReference type="SMART" id="SM00404">
    <property type="entry name" value="PTPc_motif"/>
    <property type="match status" value="1"/>
</dbReference>
<dbReference type="GO" id="GO:0016020">
    <property type="term" value="C:membrane"/>
    <property type="evidence" value="ECO:0007669"/>
    <property type="project" value="UniProtKB-SubCell"/>
</dbReference>
<evidence type="ECO:0000313" key="11">
    <source>
        <dbReference type="EMBL" id="KAL3882799.1"/>
    </source>
</evidence>
<evidence type="ECO:0000256" key="6">
    <source>
        <dbReference type="ARBA" id="ARBA00023180"/>
    </source>
</evidence>
<keyword evidence="4" id="KW-0904">Protein phosphatase</keyword>
<evidence type="ECO:0000256" key="8">
    <source>
        <dbReference type="SAM" id="Phobius"/>
    </source>
</evidence>
<feature type="transmembrane region" description="Helical" evidence="8">
    <location>
        <begin position="168"/>
        <end position="192"/>
    </location>
</feature>
<sequence>MLQRSSFEVTDPKRQLAINIPISEFLCNCIYGFPLESGIIVAQSSMANGNTYNGNLAYHQEIVLKNYKSWRDVHDENDVPPYRTTPDGWKLPIDCGTFGTTCSTYETEVSEYVNFIVGQDGYCKNNYHIYCNGYLKPNTEYRMKFFVCTSGGCAESMWSQPMKTEYDYTVVIGVTVTIPILISSTIAVVFMLRRKRIACFRDSNTSEHEGVSTNENEYEMLRPEHKLHRRIQVSKLKERNDRMHENSNTGFINEFKELKDIEPRYLCQVAESHKSKNRNINISAYDHSRVKLLPIHRDSDYINANYIQGYNSERDYIATQAPLALTQNDFWRMVWEQNVEIIIMLTEIVEMNGFMVKCEKYWPDGNAPVLYGLIDVTVTNEIMSLPNCCVLRVITLTQPFLYKVFHFSFLNWPDTGCPKYPSSVLDFVTFVRTYENRTSQSPVVVHCSDGVGATGTFIAIDYLMKYVQEHDEIDIFNLVYTMRSNRCNMVQTEEQYIYIHDSILQFITDSKCGELAKSK</sequence>
<evidence type="ECO:0000256" key="3">
    <source>
        <dbReference type="ARBA" id="ARBA00022801"/>
    </source>
</evidence>
<reference evidence="11 12" key="1">
    <citation type="submission" date="2024-11" db="EMBL/GenBank/DDBJ databases">
        <title>Chromosome-level genome assembly of the freshwater bivalve Anodonta woodiana.</title>
        <authorList>
            <person name="Chen X."/>
        </authorList>
    </citation>
    <scope>NUCLEOTIDE SEQUENCE [LARGE SCALE GENOMIC DNA]</scope>
    <source>
        <strain evidence="11">MN2024</strain>
        <tissue evidence="11">Gills</tissue>
    </source>
</reference>
<dbReference type="GO" id="GO:0004725">
    <property type="term" value="F:protein tyrosine phosphatase activity"/>
    <property type="evidence" value="ECO:0007669"/>
    <property type="project" value="UniProtKB-EC"/>
</dbReference>
<dbReference type="PROSITE" id="PS50055">
    <property type="entry name" value="TYR_PHOSPHATASE_PTP"/>
    <property type="match status" value="1"/>
</dbReference>
<keyword evidence="6" id="KW-0325">Glycoprotein</keyword>
<evidence type="ECO:0000259" key="10">
    <source>
        <dbReference type="PROSITE" id="PS50056"/>
    </source>
</evidence>
<dbReference type="InterPro" id="IPR003595">
    <property type="entry name" value="Tyr_Pase_cat"/>
</dbReference>
<evidence type="ECO:0000259" key="9">
    <source>
        <dbReference type="PROSITE" id="PS50055"/>
    </source>
</evidence>
<keyword evidence="5 8" id="KW-1133">Transmembrane helix</keyword>
<dbReference type="SMART" id="SM00194">
    <property type="entry name" value="PTPc"/>
    <property type="match status" value="1"/>
</dbReference>
<gene>
    <name evidence="11" type="ORF">ACJMK2_029106</name>
</gene>
<protein>
    <recommendedName>
        <fullName evidence="1">protein-tyrosine-phosphatase</fullName>
        <ecNumber evidence="1">3.1.3.48</ecNumber>
    </recommendedName>
</protein>
<accession>A0ABD3X959</accession>
<keyword evidence="12" id="KW-1185">Reference proteome</keyword>
<dbReference type="Gene3D" id="3.90.190.10">
    <property type="entry name" value="Protein tyrosine phosphatase superfamily"/>
    <property type="match status" value="1"/>
</dbReference>
<feature type="domain" description="Tyrosine-protein phosphatase" evidence="9">
    <location>
        <begin position="251"/>
        <end position="506"/>
    </location>
</feature>
<keyword evidence="8" id="KW-0472">Membrane</keyword>